<dbReference type="Proteomes" id="UP000825729">
    <property type="component" value="Unassembled WGS sequence"/>
</dbReference>
<proteinExistence type="predicted"/>
<reference evidence="1 2" key="1">
    <citation type="submission" date="2021-07" db="EMBL/GenBank/DDBJ databases">
        <title>The Aristolochia fimbriata genome: insights into angiosperm evolution, floral development and chemical biosynthesis.</title>
        <authorList>
            <person name="Jiao Y."/>
        </authorList>
    </citation>
    <scope>NUCLEOTIDE SEQUENCE [LARGE SCALE GENOMIC DNA]</scope>
    <source>
        <strain evidence="1">IBCAS-2021</strain>
        <tissue evidence="1">Leaf</tissue>
    </source>
</reference>
<comment type="caution">
    <text evidence="1">The sequence shown here is derived from an EMBL/GenBank/DDBJ whole genome shotgun (WGS) entry which is preliminary data.</text>
</comment>
<keyword evidence="2" id="KW-1185">Reference proteome</keyword>
<gene>
    <name evidence="1" type="ORF">H6P81_021557</name>
</gene>
<protein>
    <submittedName>
        <fullName evidence="1">Uncharacterized protein</fullName>
    </submittedName>
</protein>
<evidence type="ECO:0000313" key="1">
    <source>
        <dbReference type="EMBL" id="KAG9438496.1"/>
    </source>
</evidence>
<evidence type="ECO:0000313" key="2">
    <source>
        <dbReference type="Proteomes" id="UP000825729"/>
    </source>
</evidence>
<dbReference type="EMBL" id="JAINDJ010000076">
    <property type="protein sequence ID" value="KAG9438496.1"/>
    <property type="molecule type" value="Genomic_DNA"/>
</dbReference>
<sequence>MGTFFPHHYITYGSRRGFWSKGIGENGFDNEIHDNECDFFIVNKAKLQLKQQDIINHTKVGKCINVCVNKNFLQYHYITYESGLDLSLGICENRSIIKSMANNSTSSLKIKEHSSLIITLPMKTDTLWSGICENGSIMKSMAMVDFFIENKRDALVIIGENGSIMKSMAMNSTSSLLIKGKLQLKQQDIINHTNVGKGVIFFCVNGNFLPISLHYLWKRRQLWSVFAKMDSIMKSLAMVDFFIENKRHAFGYLPKIDSIMKSMAMNPTSSLKIKKELSSHIITLPMEAEPRFWSLYAKMDSIMKSMAMVDFFIENKETALVIISRKWVDNEIHDNECDFFIVNKAKLQLKQQDIINHTKVNYKLKQQDIINHTNVGKGVNFLCKWELSSHIITLPMEIDNALVRICENGSIMKSLAMVDFFIEKKRQLWSIICENRSIMKSMAMVDFFIENKGTFFPNHYITYGKQRTALVHLYAKNSIMKSMAMVDFFIENKELSSNIITLPMEAGHDFVQELSSHIITLPMETDALVIIGKNGPLMKSMTMVDFFIENKGTFFPYHYITYGSRDALVRICENRSIMKSMAMVDFFIENKGKLQLKQQDNIKHTKVGKGVNFCINGNFLPTSLHYLWKQTALVRIAKMDSIMKSMAMVDFFIVNKGTFFPYHFITNGKQRLRFGQYQQNGSLMKSMTMVDFFIENKGTFFPYHYITYGKRRQLWSIICENRSIMKSMAMVDFFIEKIKEHSSLIITLPMKTDRFGHICENDSIMKSMAMVRLLH</sequence>
<organism evidence="1 2">
    <name type="scientific">Aristolochia fimbriata</name>
    <name type="common">White veined hardy Dutchman's pipe vine</name>
    <dbReference type="NCBI Taxonomy" id="158543"/>
    <lineage>
        <taxon>Eukaryota</taxon>
        <taxon>Viridiplantae</taxon>
        <taxon>Streptophyta</taxon>
        <taxon>Embryophyta</taxon>
        <taxon>Tracheophyta</taxon>
        <taxon>Spermatophyta</taxon>
        <taxon>Magnoliopsida</taxon>
        <taxon>Magnoliidae</taxon>
        <taxon>Piperales</taxon>
        <taxon>Aristolochiaceae</taxon>
        <taxon>Aristolochia</taxon>
    </lineage>
</organism>
<name>A0AAV7DS78_ARIFI</name>
<accession>A0AAV7DS78</accession>
<dbReference type="AlphaFoldDB" id="A0AAV7DS78"/>